<feature type="domain" description="Bacterial Ig-like" evidence="2">
    <location>
        <begin position="605"/>
        <end position="692"/>
    </location>
</feature>
<feature type="region of interest" description="Disordered" evidence="1">
    <location>
        <begin position="165"/>
        <end position="210"/>
    </location>
</feature>
<feature type="domain" description="Bacterial Ig-like" evidence="2">
    <location>
        <begin position="821"/>
        <end position="908"/>
    </location>
</feature>
<dbReference type="EMBL" id="UGVC01000001">
    <property type="protein sequence ID" value="SUD92013.1"/>
    <property type="molecule type" value="Genomic_DNA"/>
</dbReference>
<dbReference type="EC" id="3.2.1.91" evidence="3"/>
<evidence type="ECO:0000313" key="3">
    <source>
        <dbReference type="EMBL" id="SUD92013.1"/>
    </source>
</evidence>
<feature type="domain" description="Bacterial Ig-like" evidence="2">
    <location>
        <begin position="2315"/>
        <end position="2408"/>
    </location>
</feature>
<dbReference type="InterPro" id="IPR044016">
    <property type="entry name" value="Big_13"/>
</dbReference>
<evidence type="ECO:0000259" key="2">
    <source>
        <dbReference type="Pfam" id="PF19077"/>
    </source>
</evidence>
<keyword evidence="3" id="KW-0378">Hydrolase</keyword>
<feature type="domain" description="Bacterial Ig-like" evidence="2">
    <location>
        <begin position="1795"/>
        <end position="1880"/>
    </location>
</feature>
<feature type="domain" description="Bacterial Ig-like" evidence="2">
    <location>
        <begin position="487"/>
        <end position="584"/>
    </location>
</feature>
<organism evidence="3 4">
    <name type="scientific">Psychrobacter phenylpyruvicus</name>
    <dbReference type="NCBI Taxonomy" id="29432"/>
    <lineage>
        <taxon>Bacteria</taxon>
        <taxon>Pseudomonadati</taxon>
        <taxon>Pseudomonadota</taxon>
        <taxon>Gammaproteobacteria</taxon>
        <taxon>Moraxellales</taxon>
        <taxon>Moraxellaceae</taxon>
        <taxon>Psychrobacter</taxon>
    </lineage>
</organism>
<dbReference type="GO" id="GO:0016162">
    <property type="term" value="F:cellulose 1,4-beta-cellobiosidase activity"/>
    <property type="evidence" value="ECO:0007669"/>
    <property type="project" value="UniProtKB-EC"/>
</dbReference>
<dbReference type="NCBIfam" id="NF033510">
    <property type="entry name" value="Ca_tandemer"/>
    <property type="match status" value="4"/>
</dbReference>
<feature type="domain" description="Bacterial Ig-like" evidence="2">
    <location>
        <begin position="2105"/>
        <end position="2198"/>
    </location>
</feature>
<proteinExistence type="predicted"/>
<evidence type="ECO:0000256" key="1">
    <source>
        <dbReference type="SAM" id="MobiDB-lite"/>
    </source>
</evidence>
<feature type="domain" description="Bacterial Ig-like" evidence="2">
    <location>
        <begin position="2210"/>
        <end position="2303"/>
    </location>
</feature>
<feature type="domain" description="Bacterial Ig-like" evidence="2">
    <location>
        <begin position="1037"/>
        <end position="1124"/>
    </location>
</feature>
<dbReference type="Proteomes" id="UP000254123">
    <property type="component" value="Unassembled WGS sequence"/>
</dbReference>
<feature type="region of interest" description="Disordered" evidence="1">
    <location>
        <begin position="374"/>
        <end position="413"/>
    </location>
</feature>
<feature type="domain" description="Bacterial Ig-like" evidence="2">
    <location>
        <begin position="1363"/>
        <end position="1448"/>
    </location>
</feature>
<sequence>MKSVIIKVNDTVQTIAEHQVITKDGQPTVIKAVNRVNYELIDQATGRAPDHIVTKRVGKDLHISIEKGNESDLIIEGYYNEVDSALIGLAEDGSYYYYIPDTGEVADFVTELAPGDIEGQALGGNAQPTPWWVGATDEGFVWLPWLVGLAGLGAIAALAGNDDDADNTDTTAPTKPATPVVSDDVGDVKGPLADGDTTDDSQPNVAVPPLADGDEVVLIVDGESVPFIENADGTISPETPLGEGDHTIQVAIKDEAGNQSEPSDPITIAVDTTAPTKPATPVVSDDVGDVQGPLADGDTTDDTQPNVAVPPLADGDEVVLIVDGESVPFIENADGTISPETPLGEGDHTIQVAIKDEAGNQSESSDPITIAVDTTAPTKPATPVVSDDVGDVKGPLADGDTTDDSQPNVAVPPLADGDEVVLIVDGESVPFIENADGTISPETPLGEGDHTIQVAIKDEAGNQSEPSDPITIAVDTSVPTQTTEITIIRDDVAPQTGSVANDGSTNDVAPTIEGTISSVLNDGEVVSVYRNGVKVGKADVTNTTWRLEDTGLTDGESYTYTAQVEDAAGNKGSESNSYVITVDTTAPTQSVAITSIEDDVVPQEGMVANGGQTNDTTPLIEGTLSADLETGEKVVVLRDGEVIGTATVSGTDWSYEDSGLADGESYIYTARVEDSAGNRGAISGNYNITVDTSVPTQTTEITIIRDDVAPQTGSVANDGSTNDVAPTIEGTISSVLNDGEVVSVYRNGVKVGKADVTNTTWRLEDTGLTDGESYTYTAQVEDAAGNKGSESNSYVITVDTTAPTQSVAITSIEDDVVPQEGMVANGGQTNDTTPLIEGTLSADLETGEKVVVLRDGEVIGTATVSGTDWSYEDSGLADGESYIYTARVEDSAGNRGAISGNYNITVDTSVPTQTTEITIIRDDVAPQTGSVANDGSTNDVAPTIEGTISSVLNDEEVVSVYRNGVKVGTADVTNTTWRLEDTGLTDGESYTYTAQVEDAAGNEGSESNSYVITVDTTAPTQSVAITNIEDDVVPQEGMVANGGQTNDTTPLIEGTLSADLENGEKVVVLRDGEVIGTATVSGTDWSYEDSGLADGESYIYTARVEDSAGNRGAISGNYSITVDTSVPTQTTEITIIRDDVAPQTGDVISGDTTDDTTPLLQGNISQVLSDNEVVVIYRDGVKVGTADVTNTIWSFEDSGLASDSEYIYTARVEDVAGNQGEISNDYAINVDTNGPTQSVAITSIEDDVVPQEGMIANGGQTNDTAPLIEGTLSADLETGEKVVVLRDGAVIGTATVSGTDWSYEDSGLTDGESYIYTVRVEDSAGIPGGISNSYSIEVDTTAPTQSTVITKVVDDVTPGLGDVANGAFTNDDTPEIQGTISDVLANGEVVAVYRDGVKVGNATVTGTDWSYTDASLASGEAYDYTARVEDGAGNQGDESNNYSISIDTSGSNQSVQILSVIDDFVPQTGVVANGDSTNDITPQITGSISTALTGTETVVVLRDGIVLGNATVNGTTWAYDDSDLEDGNTYEYTARVDTAGGNQSPESQAYTIEVDTTAPTQSTVITKVVDDVTPGLGDVANGAFTNDDTPEIQGTISDVLANGEVVTVYRDGVKVGNATVTGTDWSYTDASLASGEAYDYTARVEDGAGNQGDESNNYSISIDTSGSSQSVQILSVIDDFVPQTGVVANGDSTNDITPQITGSISTALTGTETVVVLRDGIVLGNATVNGTTWAYDDSDLEDGNTYEYTARVDTAGGNQSPESQAYTIEVDTTAPTQSTVITKVVDDVTPGLGDVANGAFTNDDTPEIQGTISDVLANGEVVAVYRDGVKVGNATVTGTDWSYTDASLASGEAYDYTARVEDGAGNQGDESNNYSISIDTSGSNQSVQILSVIDDFVPQTGVVANGDSTNDITPQITGSISTALTGTETVVVLRDGIVLGNATVNGTTWAYDDSDLEDGNTYEYTARVDTAGGNQSPTSQAYSISVDTTVPATNTINIASISDDTGVADDFITKDTTLTFNGTLASALPADEKVQISLDGGTTWKDATTTGTDWAYDNTGNTMTEGDYTVKARIVDTSGNEGATATQVIKIDTTVPATNTINIASISDDTGVADDFITKDTTLTFNGTLASALPADEKVQISLDGGTTWKDATTTGTDWAYDNTGNTMTEGDYTVKARIVDIAGNEGATATQVVKIDTTVPATNTINIASISDDTGVADDFITKDTTLTFNGTLASALPADEKVQISLDGGTTWKDATTTGTDWAYDNTGNTMTEGDYTVKARIVDIAGNEGATATQVVKIDTTVPATNTINIASISDDTGVADDFITKDTTLTFNGTLASALPADEKVQISLDGGTTWKDATTTGTDWAYDNTGNAMTEGDYTVKARIVDTAGNEGATATQVIKIDTTVPATTPTVDADLATPAFDVLYTTSTSPVITGTVSEALISGETLEVTIGGATYIVTPEADNSWSLDTSTASPKAASPAFIPLASGDNSVVAKVLDTAGNASTDVTSDEVVVLAKVKELTLSDDLTDFDANGDELSNTTTPTGSATVINGVQSTDYGAAYLYEGNVAQALDIGTPVAPLEGLTNDNTPTVIIKLDKEIAINYQELQVIRSYKDEEGNWIDEGVIASTSGSGISLTGSGPDFSFDDTLSDGEPDKEYRYEAKVDNIPAIADSNLETSESVEFELDTVATVPIITGFDTTNNTISGISTENGTIFVNYNNEKSKVIVTEGAEWTLQLTTSQMNAFLDVNDPDNYDVNSNSSAEPTAAELTAMQAETEVFDEFLPIDFVDKAGNVTPVANEIYYFDSSDGPNGVLNPEDNPETATTSFSPGQPDPIPTTTINGDVYQIYTTTFSDASQTVYVDGNIDNYNGADDIFNLDLAGGNDTLKLNGNIENGVNIFMGAGDDTVIAEKLDGQSANNPTVIDMGDGNNTVTKTAEGNFNYIQVIAGDGDDVFEMKLPNSDLKNSSLLLGGGNNYINSGDDFDNVTVITGDGDDTIFVESPVNENNCDISGVYDLGDGNNKIVLTSGGINNWYTESGTTITMGAGDDIVDIAKDFDNSNQGNKVTSMSTGAGIDKITIGEDINGDTVSIYLNDGDDELTVRNIEGGSLVDTGLGIDTVVITGSIQGVGTAVDLGDGGDFITISDNILASTNTNLGAGNDTFTLTGYIDGNVDAGAGNDILNFNGNIRAGATVDGGDGTDTINITNSNSNSNISLSNILNVEIINLNNSDRNLNNVNIDNLTNDLYMKGGADDTVNIGRQSGLTEPYRFEDTAGGVWTKGGTEVDANDGSITYNVWSNASSTHSVYIQDTITDVI</sequence>
<dbReference type="InterPro" id="IPR013783">
    <property type="entry name" value="Ig-like_fold"/>
</dbReference>
<dbReference type="RefSeq" id="WP_115342994.1">
    <property type="nucleotide sequence ID" value="NZ_CAJHAQ010000001.1"/>
</dbReference>
<feature type="domain" description="Bacterial Ig-like" evidence="2">
    <location>
        <begin position="1579"/>
        <end position="1664"/>
    </location>
</feature>
<feature type="compositionally biased region" description="Low complexity" evidence="1">
    <location>
        <begin position="168"/>
        <end position="179"/>
    </location>
</feature>
<gene>
    <name evidence="3" type="primary">cbhB</name>
    <name evidence="3" type="ORF">NCTC10526_02393</name>
</gene>
<feature type="region of interest" description="Disordered" evidence="1">
    <location>
        <begin position="2813"/>
        <end position="2839"/>
    </location>
</feature>
<feature type="domain" description="Bacterial Ig-like" evidence="2">
    <location>
        <begin position="385"/>
        <end position="476"/>
    </location>
</feature>
<dbReference type="STRING" id="1123034.GCA_000685805_02014"/>
<dbReference type="Pfam" id="PF19077">
    <property type="entry name" value="Big_13"/>
    <property type="match status" value="16"/>
</dbReference>
<dbReference type="Gene3D" id="2.60.40.10">
    <property type="entry name" value="Immunoglobulins"/>
    <property type="match status" value="19"/>
</dbReference>
<feature type="domain" description="Bacterial Ig-like" evidence="2">
    <location>
        <begin position="919"/>
        <end position="1016"/>
    </location>
</feature>
<protein>
    <submittedName>
        <fullName evidence="3">Exoglucanase B</fullName>
        <ecNumber evidence="3">3.2.1.91</ecNumber>
    </submittedName>
</protein>
<keyword evidence="4" id="KW-1185">Reference proteome</keyword>
<feature type="domain" description="Bacterial Ig-like" evidence="2">
    <location>
        <begin position="2000"/>
        <end position="2093"/>
    </location>
</feature>
<feature type="compositionally biased region" description="Low complexity" evidence="1">
    <location>
        <begin position="374"/>
        <end position="385"/>
    </location>
</feature>
<feature type="domain" description="Bacterial Ig-like" evidence="2">
    <location>
        <begin position="181"/>
        <end position="272"/>
    </location>
</feature>
<dbReference type="Gene3D" id="3.30.420.430">
    <property type="match status" value="2"/>
</dbReference>
<accession>A0A379LN83</accession>
<feature type="domain" description="Bacterial Ig-like" evidence="2">
    <location>
        <begin position="703"/>
        <end position="800"/>
    </location>
</feature>
<feature type="domain" description="Bacterial Ig-like" evidence="2">
    <location>
        <begin position="281"/>
        <end position="374"/>
    </location>
</feature>
<name>A0A379LN83_9GAMM</name>
<reference evidence="3 4" key="1">
    <citation type="submission" date="2018-06" db="EMBL/GenBank/DDBJ databases">
        <authorList>
            <consortium name="Pathogen Informatics"/>
            <person name="Doyle S."/>
        </authorList>
    </citation>
    <scope>NUCLEOTIDE SEQUENCE [LARGE SCALE GENOMIC DNA]</scope>
    <source>
        <strain evidence="3 4">NCTC10526</strain>
    </source>
</reference>
<evidence type="ECO:0000313" key="4">
    <source>
        <dbReference type="Proteomes" id="UP000254123"/>
    </source>
</evidence>
<keyword evidence="3" id="KW-0326">Glycosidase</keyword>